<name>A0AAE3ASC2_9FIRM</name>
<dbReference type="PANTHER" id="PTHR34390">
    <property type="entry name" value="UPF0442 PROTEIN YJJB-RELATED"/>
    <property type="match status" value="1"/>
</dbReference>
<feature type="transmembrane region" description="Helical" evidence="8">
    <location>
        <begin position="30"/>
        <end position="49"/>
    </location>
</feature>
<accession>A0AAE3ASC2</accession>
<evidence type="ECO:0000256" key="6">
    <source>
        <dbReference type="ARBA" id="ARBA00023136"/>
    </source>
</evidence>
<protein>
    <submittedName>
        <fullName evidence="10">Threonine/serine exporter family protein</fullName>
    </submittedName>
</protein>
<evidence type="ECO:0000256" key="2">
    <source>
        <dbReference type="ARBA" id="ARBA00022475"/>
    </source>
</evidence>
<proteinExistence type="inferred from homology"/>
<comment type="caution">
    <text evidence="10">The sequence shown here is derived from an EMBL/GenBank/DDBJ whole genome shotgun (WGS) entry which is preliminary data.</text>
</comment>
<feature type="transmembrane region" description="Helical" evidence="8">
    <location>
        <begin position="6"/>
        <end position="23"/>
    </location>
</feature>
<keyword evidence="11" id="KW-1185">Reference proteome</keyword>
<keyword evidence="2" id="KW-1003">Cell membrane</keyword>
<dbReference type="Proteomes" id="UP001199355">
    <property type="component" value="Unassembled WGS sequence"/>
</dbReference>
<evidence type="ECO:0000313" key="10">
    <source>
        <dbReference type="EMBL" id="MCC2166911.1"/>
    </source>
</evidence>
<feature type="transmembrane region" description="Helical" evidence="8">
    <location>
        <begin position="55"/>
        <end position="73"/>
    </location>
</feature>
<keyword evidence="3" id="KW-0997">Cell inner membrane</keyword>
<feature type="transmembrane region" description="Helical" evidence="8">
    <location>
        <begin position="117"/>
        <end position="134"/>
    </location>
</feature>
<keyword evidence="4 8" id="KW-0812">Transmembrane</keyword>
<dbReference type="AlphaFoldDB" id="A0AAE3ASC2"/>
<comment type="similarity">
    <text evidence="7">Belongs to the ThrE exporter (TC 2.A.79) family.</text>
</comment>
<evidence type="ECO:0000256" key="3">
    <source>
        <dbReference type="ARBA" id="ARBA00022519"/>
    </source>
</evidence>
<evidence type="ECO:0000313" key="11">
    <source>
        <dbReference type="Proteomes" id="UP001199355"/>
    </source>
</evidence>
<keyword evidence="5 8" id="KW-1133">Transmembrane helix</keyword>
<dbReference type="Pfam" id="PF12821">
    <property type="entry name" value="ThrE_2"/>
    <property type="match status" value="1"/>
</dbReference>
<gene>
    <name evidence="10" type="ORF">LKD45_04225</name>
</gene>
<dbReference type="InterPro" id="IPR024528">
    <property type="entry name" value="ThrE_2"/>
</dbReference>
<comment type="subcellular location">
    <subcellularLocation>
        <location evidence="1">Cell membrane</location>
        <topology evidence="1">Multi-pass membrane protein</topology>
    </subcellularLocation>
</comment>
<evidence type="ECO:0000256" key="8">
    <source>
        <dbReference type="SAM" id="Phobius"/>
    </source>
</evidence>
<evidence type="ECO:0000256" key="5">
    <source>
        <dbReference type="ARBA" id="ARBA00022989"/>
    </source>
</evidence>
<keyword evidence="6 8" id="KW-0472">Membrane</keyword>
<feature type="transmembrane region" description="Helical" evidence="8">
    <location>
        <begin position="80"/>
        <end position="105"/>
    </location>
</feature>
<feature type="domain" description="Threonine/Serine exporter ThrE" evidence="9">
    <location>
        <begin position="6"/>
        <end position="133"/>
    </location>
</feature>
<dbReference type="EMBL" id="JAJEQF010000006">
    <property type="protein sequence ID" value="MCC2166911.1"/>
    <property type="molecule type" value="Genomic_DNA"/>
</dbReference>
<evidence type="ECO:0000259" key="9">
    <source>
        <dbReference type="Pfam" id="PF12821"/>
    </source>
</evidence>
<sequence length="152" mass="16707">MTDLLQILAAGIGTVAFGALFGVPSKYYPYCGLIGASGWAVYVFLWMRTGFWSEAVVVFLATVLVILMSRFFAVRERCPVTIFLICGILPLVPGAGIYWTCYYLVTGQLDEASTRGFSALKAAVAIVLGIVFVFEIPQRFFKGKAVRKNDKL</sequence>
<evidence type="ECO:0000256" key="4">
    <source>
        <dbReference type="ARBA" id="ARBA00022692"/>
    </source>
</evidence>
<organism evidence="10 11">
    <name type="scientific">Gallintestinimicrobium propionicum</name>
    <dbReference type="NCBI Taxonomy" id="2981770"/>
    <lineage>
        <taxon>Bacteria</taxon>
        <taxon>Bacillati</taxon>
        <taxon>Bacillota</taxon>
        <taxon>Clostridia</taxon>
        <taxon>Lachnospirales</taxon>
        <taxon>Lachnospiraceae</taxon>
        <taxon>Gallintestinimicrobium</taxon>
    </lineage>
</organism>
<dbReference type="GO" id="GO:0015744">
    <property type="term" value="P:succinate transport"/>
    <property type="evidence" value="ECO:0007669"/>
    <property type="project" value="TreeGrafter"/>
</dbReference>
<evidence type="ECO:0000256" key="7">
    <source>
        <dbReference type="ARBA" id="ARBA00034125"/>
    </source>
</evidence>
<dbReference type="RefSeq" id="WP_117961324.1">
    <property type="nucleotide sequence ID" value="NZ_JAJEQF010000006.1"/>
</dbReference>
<reference evidence="10 11" key="1">
    <citation type="submission" date="2021-10" db="EMBL/GenBank/DDBJ databases">
        <title>Anaerobic single-cell dispensing facilitates the cultivation of human gut bacteria.</title>
        <authorList>
            <person name="Afrizal A."/>
        </authorList>
    </citation>
    <scope>NUCLEOTIDE SEQUENCE [LARGE SCALE GENOMIC DNA]</scope>
    <source>
        <strain evidence="10 11">CLA-AA-H244</strain>
    </source>
</reference>
<evidence type="ECO:0000256" key="1">
    <source>
        <dbReference type="ARBA" id="ARBA00004651"/>
    </source>
</evidence>
<dbReference type="PANTHER" id="PTHR34390:SF1">
    <property type="entry name" value="SUCCINATE TRANSPORTER SUBUNIT YJJB-RELATED"/>
    <property type="match status" value="1"/>
</dbReference>
<dbReference type="GO" id="GO:0005886">
    <property type="term" value="C:plasma membrane"/>
    <property type="evidence" value="ECO:0007669"/>
    <property type="project" value="UniProtKB-SubCell"/>
</dbReference>
<dbReference type="InterPro" id="IPR050539">
    <property type="entry name" value="ThrE_Dicarb/AminoAcid_Exp"/>
</dbReference>